<feature type="domain" description="Oxidoreductase-like" evidence="7">
    <location>
        <begin position="13"/>
        <end position="47"/>
    </location>
</feature>
<dbReference type="PANTHER" id="PTHR19370:SF184">
    <property type="entry name" value="NADH-CYTOCHROME B5 REDUCTASE-LIKE"/>
    <property type="match status" value="1"/>
</dbReference>
<sequence length="362" mass="38441">MSPDPKDTDPDDPRPTMPADSDCCGTGCEPCVFDLYDRDLAAWKRRRLGAGSGAGSSVDPAAAPLDQQEFRPFVAARVHLSPPGPHAHPRSLVSLVEFDDLSSARLGPSLTGPAAIGAPGNRHVWLRPSLGDPSRQYTPFWWPGPDGRPRVYLYCKTAPESAMSRGIAAAGAGTALPLRGVSATPSSLCLSPNKFQRVTLLAAGSGIAACLQILSSILLNDRDDTMLDLVWAVRDDQAEIVALPALLDILAAMSEYVTLRPHLVVSSVPLAESGAGPAPDPGHGRLGRIFRSVTRGQRLDQDLLLGQGPVARMLGLAAAKRPALTRGREAAFLCGPATFTREMRRVLVDVAGWPAEQVEEAN</sequence>
<proteinExistence type="predicted"/>
<evidence type="ECO:0000256" key="6">
    <source>
        <dbReference type="SAM" id="MobiDB-lite"/>
    </source>
</evidence>
<gene>
    <name evidence="8" type="ORF">H696_02068</name>
</gene>
<protein>
    <recommendedName>
        <fullName evidence="7">Oxidoreductase-like domain-containing protein</fullName>
    </recommendedName>
</protein>
<dbReference type="STRING" id="691883.A0A058ZB20"/>
<dbReference type="EMBL" id="KB932203">
    <property type="protein sequence ID" value="KCV71118.1"/>
    <property type="molecule type" value="Genomic_DNA"/>
</dbReference>
<dbReference type="InterPro" id="IPR001834">
    <property type="entry name" value="CBR-like"/>
</dbReference>
<dbReference type="InterPro" id="IPR019180">
    <property type="entry name" value="Oxidoreductase-like_N"/>
</dbReference>
<name>A0A058ZB20_FONAL</name>
<dbReference type="OrthoDB" id="432685at2759"/>
<keyword evidence="4" id="KW-0560">Oxidoreductase</keyword>
<accession>A0A058ZB20</accession>
<keyword evidence="9" id="KW-1185">Reference proteome</keyword>
<evidence type="ECO:0000256" key="4">
    <source>
        <dbReference type="ARBA" id="ARBA00023002"/>
    </source>
</evidence>
<dbReference type="Pfam" id="PF09791">
    <property type="entry name" value="Oxidored-like"/>
    <property type="match status" value="1"/>
</dbReference>
<evidence type="ECO:0000256" key="5">
    <source>
        <dbReference type="PIRSR" id="PIRSR601834-1"/>
    </source>
</evidence>
<feature type="binding site" evidence="5">
    <location>
        <position position="164"/>
    </location>
    <ligand>
        <name>FAD</name>
        <dbReference type="ChEBI" id="CHEBI:57692"/>
    </ligand>
</feature>
<evidence type="ECO:0000259" key="7">
    <source>
        <dbReference type="Pfam" id="PF09791"/>
    </source>
</evidence>
<keyword evidence="3 5" id="KW-0274">FAD</keyword>
<evidence type="ECO:0000256" key="1">
    <source>
        <dbReference type="ARBA" id="ARBA00001974"/>
    </source>
</evidence>
<feature type="region of interest" description="Disordered" evidence="6">
    <location>
        <begin position="1"/>
        <end position="22"/>
    </location>
</feature>
<dbReference type="GeneID" id="20526793"/>
<dbReference type="PANTHER" id="PTHR19370">
    <property type="entry name" value="NADH-CYTOCHROME B5 REDUCTASE"/>
    <property type="match status" value="1"/>
</dbReference>
<comment type="cofactor">
    <cofactor evidence="1 5">
        <name>FAD</name>
        <dbReference type="ChEBI" id="CHEBI:57692"/>
    </cofactor>
</comment>
<organism evidence="8">
    <name type="scientific">Fonticula alba</name>
    <name type="common">Slime mold</name>
    <dbReference type="NCBI Taxonomy" id="691883"/>
    <lineage>
        <taxon>Eukaryota</taxon>
        <taxon>Rotosphaerida</taxon>
        <taxon>Fonticulaceae</taxon>
        <taxon>Fonticula</taxon>
    </lineage>
</organism>
<feature type="binding site" evidence="5">
    <location>
        <position position="163"/>
    </location>
    <ligand>
        <name>FAD</name>
        <dbReference type="ChEBI" id="CHEBI:57692"/>
    </ligand>
</feature>
<dbReference type="AlphaFoldDB" id="A0A058ZB20"/>
<dbReference type="RefSeq" id="XP_009494241.1">
    <property type="nucleotide sequence ID" value="XM_009495966.1"/>
</dbReference>
<dbReference type="Proteomes" id="UP000030693">
    <property type="component" value="Unassembled WGS sequence"/>
</dbReference>
<feature type="binding site" evidence="5">
    <location>
        <position position="135"/>
    </location>
    <ligand>
        <name>FAD</name>
        <dbReference type="ChEBI" id="CHEBI:57692"/>
    </ligand>
</feature>
<reference evidence="8" key="1">
    <citation type="submission" date="2013-04" db="EMBL/GenBank/DDBJ databases">
        <title>The Genome Sequence of Fonticula alba ATCC 38817.</title>
        <authorList>
            <consortium name="The Broad Institute Genomics Platform"/>
            <person name="Russ C."/>
            <person name="Cuomo C."/>
            <person name="Burger G."/>
            <person name="Gray M.W."/>
            <person name="Holland P.W.H."/>
            <person name="King N."/>
            <person name="Lang F.B.F."/>
            <person name="Roger A.J."/>
            <person name="Ruiz-Trillo I."/>
            <person name="Brown M."/>
            <person name="Walker B."/>
            <person name="Young S."/>
            <person name="Zeng Q."/>
            <person name="Gargeya S."/>
            <person name="Fitzgerald M."/>
            <person name="Haas B."/>
            <person name="Abouelleil A."/>
            <person name="Allen A.W."/>
            <person name="Alvarado L."/>
            <person name="Arachchi H.M."/>
            <person name="Berlin A.M."/>
            <person name="Chapman S.B."/>
            <person name="Gainer-Dewar J."/>
            <person name="Goldberg J."/>
            <person name="Griggs A."/>
            <person name="Gujja S."/>
            <person name="Hansen M."/>
            <person name="Howarth C."/>
            <person name="Imamovic A."/>
            <person name="Ireland A."/>
            <person name="Larimer J."/>
            <person name="McCowan C."/>
            <person name="Murphy C."/>
            <person name="Pearson M."/>
            <person name="Poon T.W."/>
            <person name="Priest M."/>
            <person name="Roberts A."/>
            <person name="Saif S."/>
            <person name="Shea T."/>
            <person name="Sisk P."/>
            <person name="Sykes S."/>
            <person name="Wortman J."/>
            <person name="Nusbaum C."/>
            <person name="Birren B."/>
        </authorList>
    </citation>
    <scope>NUCLEOTIDE SEQUENCE [LARGE SCALE GENOMIC DNA]</scope>
    <source>
        <strain evidence="8">ATCC 38817</strain>
    </source>
</reference>
<evidence type="ECO:0000256" key="2">
    <source>
        <dbReference type="ARBA" id="ARBA00022630"/>
    </source>
</evidence>
<evidence type="ECO:0000313" key="9">
    <source>
        <dbReference type="Proteomes" id="UP000030693"/>
    </source>
</evidence>
<dbReference type="GO" id="GO:0016491">
    <property type="term" value="F:oxidoreductase activity"/>
    <property type="evidence" value="ECO:0007669"/>
    <property type="project" value="UniProtKB-KW"/>
</dbReference>
<feature type="binding site" evidence="5">
    <location>
        <position position="137"/>
    </location>
    <ligand>
        <name>FAD</name>
        <dbReference type="ChEBI" id="CHEBI:57692"/>
    </ligand>
</feature>
<evidence type="ECO:0000313" key="8">
    <source>
        <dbReference type="EMBL" id="KCV71118.1"/>
    </source>
</evidence>
<dbReference type="SUPFAM" id="SSF52343">
    <property type="entry name" value="Ferredoxin reductase-like, C-terminal NADP-linked domain"/>
    <property type="match status" value="1"/>
</dbReference>
<dbReference type="InterPro" id="IPR039261">
    <property type="entry name" value="FNR_nucleotide-bd"/>
</dbReference>
<feature type="compositionally biased region" description="Basic and acidic residues" evidence="6">
    <location>
        <begin position="1"/>
        <end position="14"/>
    </location>
</feature>
<evidence type="ECO:0000256" key="3">
    <source>
        <dbReference type="ARBA" id="ARBA00022827"/>
    </source>
</evidence>
<dbReference type="Gene3D" id="3.40.50.80">
    <property type="entry name" value="Nucleotide-binding domain of ferredoxin-NADP reductase (FNR) module"/>
    <property type="match status" value="1"/>
</dbReference>
<feature type="binding site" evidence="5">
    <location>
        <position position="156"/>
    </location>
    <ligand>
        <name>FAD</name>
        <dbReference type="ChEBI" id="CHEBI:57692"/>
    </ligand>
</feature>
<keyword evidence="2 5" id="KW-0285">Flavoprotein</keyword>